<dbReference type="OrthoDB" id="9778918at2"/>
<proteinExistence type="predicted"/>
<evidence type="ECO:0000313" key="3">
    <source>
        <dbReference type="Proteomes" id="UP000189733"/>
    </source>
</evidence>
<organism evidence="2 3">
    <name type="scientific">Desulfobaculum bizertense DSM 18034</name>
    <dbReference type="NCBI Taxonomy" id="1121442"/>
    <lineage>
        <taxon>Bacteria</taxon>
        <taxon>Pseudomonadati</taxon>
        <taxon>Thermodesulfobacteriota</taxon>
        <taxon>Desulfovibrionia</taxon>
        <taxon>Desulfovibrionales</taxon>
        <taxon>Desulfovibrionaceae</taxon>
        <taxon>Desulfobaculum</taxon>
    </lineage>
</organism>
<sequence>MILTALNDYYERVAEERPDDIPSFGYSFEKIHFCILLDKQGRLIEITDIQNYEGKKARPKILIVPESCKRSGANNYKPFFLWDNTSYVLGADDKKKPQDTLNKFNSFKALIDEQLADTETPALKAVHNFIMSWDPALAPEIANWENIAGKNCVFRLDGELQYAHDDEEAKTLWRALRSPKILGDGLCLVRGEKGPIVDIHPAIKGVAGGQSSGVNIVSFNTGSFESYGKKSGANAPVSDLGAFQYTTALNYLLRPGSRQLVRIGDTSTLFWTEKASPAEDILGPLLCPPDPETKKEKGKTVPDLSEETKKIYDTLKRIRQGKHLTEYDLDDSVFCYVLGLAPNAARLGIRFWETGPLSLYLKRIGQHYRDIEIERQYASEAPFPSPNPLLLETAALRKYDNIPHVLNGALQNAIFLGTRYPRALLTAVLQRLHADGKINYLRASLIKGYLVRYFQANPSSKDMEVTVSLNTESTNPAYLLGRLFAVLEKAQLDALGKINSTIKDRYFGAASSHPRTVFPMLLNMAQHHISKAQYGVTSDKKIAEILDKLENYPSVLTLEQQGLFTLGYYHQRIALYQKKMNTQEA</sequence>
<dbReference type="AlphaFoldDB" id="A0A1T4VSP4"/>
<dbReference type="InterPro" id="IPR010144">
    <property type="entry name" value="CRISPR-assoc_prot_Csd1-typ"/>
</dbReference>
<protein>
    <submittedName>
        <fullName evidence="2">CRISPR-associated protein Csd1</fullName>
    </submittedName>
</protein>
<gene>
    <name evidence="2" type="ORF">SAMN02745702_00904</name>
</gene>
<dbReference type="Pfam" id="PF09709">
    <property type="entry name" value="Cas_Csd1"/>
    <property type="match status" value="1"/>
</dbReference>
<dbReference type="Proteomes" id="UP000189733">
    <property type="component" value="Unassembled WGS sequence"/>
</dbReference>
<feature type="region of interest" description="Disordered" evidence="1">
    <location>
        <begin position="282"/>
        <end position="302"/>
    </location>
</feature>
<evidence type="ECO:0000313" key="2">
    <source>
        <dbReference type="EMBL" id="SKA67868.1"/>
    </source>
</evidence>
<dbReference type="NCBIfam" id="TIGR01863">
    <property type="entry name" value="cas_Csd1"/>
    <property type="match status" value="1"/>
</dbReference>
<dbReference type="RefSeq" id="WP_078684207.1">
    <property type="nucleotide sequence ID" value="NZ_FUYA01000002.1"/>
</dbReference>
<evidence type="ECO:0000256" key="1">
    <source>
        <dbReference type="SAM" id="MobiDB-lite"/>
    </source>
</evidence>
<keyword evidence="3" id="KW-1185">Reference proteome</keyword>
<reference evidence="2 3" key="1">
    <citation type="submission" date="2017-02" db="EMBL/GenBank/DDBJ databases">
        <authorList>
            <person name="Peterson S.W."/>
        </authorList>
    </citation>
    <scope>NUCLEOTIDE SEQUENCE [LARGE SCALE GENOMIC DNA]</scope>
    <source>
        <strain evidence="2 3">DSM 18034</strain>
    </source>
</reference>
<feature type="compositionally biased region" description="Basic and acidic residues" evidence="1">
    <location>
        <begin position="291"/>
        <end position="302"/>
    </location>
</feature>
<name>A0A1T4VSP4_9BACT</name>
<dbReference type="EMBL" id="FUYA01000002">
    <property type="protein sequence ID" value="SKA67868.1"/>
    <property type="molecule type" value="Genomic_DNA"/>
</dbReference>
<dbReference type="STRING" id="1121442.SAMN02745702_00904"/>
<dbReference type="CDD" id="cd09757">
    <property type="entry name" value="Cas8c_I-C"/>
    <property type="match status" value="1"/>
</dbReference>
<accession>A0A1T4VSP4</accession>